<reference evidence="2" key="1">
    <citation type="journal article" date="2023" name="Insect Mol. Biol.">
        <title>Genome sequencing provides insights into the evolution of gene families encoding plant cell wall-degrading enzymes in longhorned beetles.</title>
        <authorList>
            <person name="Shin N.R."/>
            <person name="Okamura Y."/>
            <person name="Kirsch R."/>
            <person name="Pauchet Y."/>
        </authorList>
    </citation>
    <scope>NUCLEOTIDE SEQUENCE</scope>
    <source>
        <strain evidence="2">MMC_N1</strain>
    </source>
</reference>
<gene>
    <name evidence="2" type="ORF">NQ317_011460</name>
</gene>
<evidence type="ECO:0000313" key="2">
    <source>
        <dbReference type="EMBL" id="KAJ8978337.1"/>
    </source>
</evidence>
<name>A0ABQ9JLQ4_9CUCU</name>
<feature type="compositionally biased region" description="Basic and acidic residues" evidence="1">
    <location>
        <begin position="107"/>
        <end position="116"/>
    </location>
</feature>
<dbReference type="EMBL" id="JAPWTJ010000449">
    <property type="protein sequence ID" value="KAJ8978337.1"/>
    <property type="molecule type" value="Genomic_DNA"/>
</dbReference>
<feature type="region of interest" description="Disordered" evidence="1">
    <location>
        <begin position="1"/>
        <end position="124"/>
    </location>
</feature>
<accession>A0ABQ9JLQ4</accession>
<protein>
    <submittedName>
        <fullName evidence="2">Uncharacterized protein</fullName>
    </submittedName>
</protein>
<keyword evidence="3" id="KW-1185">Reference proteome</keyword>
<dbReference type="Proteomes" id="UP001162164">
    <property type="component" value="Unassembled WGS sequence"/>
</dbReference>
<feature type="compositionally biased region" description="Basic and acidic residues" evidence="1">
    <location>
        <begin position="82"/>
        <end position="98"/>
    </location>
</feature>
<organism evidence="2 3">
    <name type="scientific">Molorchus minor</name>
    <dbReference type="NCBI Taxonomy" id="1323400"/>
    <lineage>
        <taxon>Eukaryota</taxon>
        <taxon>Metazoa</taxon>
        <taxon>Ecdysozoa</taxon>
        <taxon>Arthropoda</taxon>
        <taxon>Hexapoda</taxon>
        <taxon>Insecta</taxon>
        <taxon>Pterygota</taxon>
        <taxon>Neoptera</taxon>
        <taxon>Endopterygota</taxon>
        <taxon>Coleoptera</taxon>
        <taxon>Polyphaga</taxon>
        <taxon>Cucujiformia</taxon>
        <taxon>Chrysomeloidea</taxon>
        <taxon>Cerambycidae</taxon>
        <taxon>Lamiinae</taxon>
        <taxon>Monochamini</taxon>
        <taxon>Molorchus</taxon>
    </lineage>
</organism>
<feature type="compositionally biased region" description="Basic and acidic residues" evidence="1">
    <location>
        <begin position="40"/>
        <end position="49"/>
    </location>
</feature>
<evidence type="ECO:0000313" key="3">
    <source>
        <dbReference type="Proteomes" id="UP001162164"/>
    </source>
</evidence>
<proteinExistence type="predicted"/>
<comment type="caution">
    <text evidence="2">The sequence shown here is derived from an EMBL/GenBank/DDBJ whole genome shotgun (WGS) entry which is preliminary data.</text>
</comment>
<feature type="compositionally biased region" description="Polar residues" evidence="1">
    <location>
        <begin position="56"/>
        <end position="66"/>
    </location>
</feature>
<sequence length="124" mass="14046">MQFCVLRGSRHQTPDTADERVTDLPPRYFGGPRGRGRRDLRRDDRRRTTDDEETVLDSQDVSSADRVNNHVAGASQEASQNDTRHTDSNSKPQRDQKNRSNKPPPARRNEAPKHNEALVNGTTT</sequence>
<evidence type="ECO:0000256" key="1">
    <source>
        <dbReference type="SAM" id="MobiDB-lite"/>
    </source>
</evidence>